<keyword evidence="1" id="KW-0456">Lyase</keyword>
<gene>
    <name evidence="1" type="ORF">ACG04Q_08320</name>
</gene>
<dbReference type="EMBL" id="JBIGHX010000002">
    <property type="protein sequence ID" value="MFG6461572.1"/>
    <property type="molecule type" value="Genomic_DNA"/>
</dbReference>
<accession>A0ABW7GHX5</accession>
<evidence type="ECO:0000313" key="1">
    <source>
        <dbReference type="EMBL" id="MFG6461572.1"/>
    </source>
</evidence>
<keyword evidence="2" id="KW-1185">Reference proteome</keyword>
<dbReference type="RefSeq" id="WP_394510423.1">
    <property type="nucleotide sequence ID" value="NZ_JBIGHX010000002.1"/>
</dbReference>
<sequence>MTQPLIRTRIWDEQPEPADRFATRAARCRGYDVYNGLLGNARWVDMLWLLFREDAPTPQQSALLDTLAVALANAGPRDAAVHAAMCAGLGGSPAAAALMAALAVGAGRHGGAQEVAAAMGCWDRVETLAVDVWAAAWRSAAAPSSAIWPQADHAPGFEPNGVVTAGIVCDALARLAALGGTPRLGWLAAHRAAVEAALGLPLAMSGVAAAALADLGFNPEQGEMLHLLLRLPGAAAHALEQRAASYKDFPFFALELQDDPRHALLKEAA</sequence>
<name>A0ABW7GHX5_9BURK</name>
<proteinExistence type="predicted"/>
<dbReference type="Proteomes" id="UP001606302">
    <property type="component" value="Unassembled WGS sequence"/>
</dbReference>
<reference evidence="1 2" key="1">
    <citation type="submission" date="2024-08" db="EMBL/GenBank/DDBJ databases">
        <authorList>
            <person name="Lu H."/>
        </authorList>
    </citation>
    <scope>NUCLEOTIDE SEQUENCE [LARGE SCALE GENOMIC DNA]</scope>
    <source>
        <strain evidence="1 2">DXS20W</strain>
    </source>
</reference>
<dbReference type="GO" id="GO:0016829">
    <property type="term" value="F:lyase activity"/>
    <property type="evidence" value="ECO:0007669"/>
    <property type="project" value="UniProtKB-KW"/>
</dbReference>
<comment type="caution">
    <text evidence="1">The sequence shown here is derived from an EMBL/GenBank/DDBJ whole genome shotgun (WGS) entry which is preliminary data.</text>
</comment>
<dbReference type="InterPro" id="IPR016142">
    <property type="entry name" value="Citrate_synth-like_lrg_a-sub"/>
</dbReference>
<organism evidence="1 2">
    <name type="scientific">Pelomonas lactea</name>
    <dbReference type="NCBI Taxonomy" id="3299030"/>
    <lineage>
        <taxon>Bacteria</taxon>
        <taxon>Pseudomonadati</taxon>
        <taxon>Pseudomonadota</taxon>
        <taxon>Betaproteobacteria</taxon>
        <taxon>Burkholderiales</taxon>
        <taxon>Sphaerotilaceae</taxon>
        <taxon>Roseateles</taxon>
    </lineage>
</organism>
<evidence type="ECO:0000313" key="2">
    <source>
        <dbReference type="Proteomes" id="UP001606302"/>
    </source>
</evidence>
<dbReference type="Gene3D" id="1.10.580.10">
    <property type="entry name" value="Citrate Synthase, domain 1"/>
    <property type="match status" value="1"/>
</dbReference>
<protein>
    <submittedName>
        <fullName evidence="1">Citryl-CoA lyase</fullName>
    </submittedName>
</protein>